<dbReference type="InterPro" id="IPR023210">
    <property type="entry name" value="NADP_OxRdtase_dom"/>
</dbReference>
<evidence type="ECO:0000313" key="3">
    <source>
        <dbReference type="EMBL" id="KIJ63171.1"/>
    </source>
</evidence>
<organism evidence="3 4">
    <name type="scientific">Hydnomerulius pinastri MD-312</name>
    <dbReference type="NCBI Taxonomy" id="994086"/>
    <lineage>
        <taxon>Eukaryota</taxon>
        <taxon>Fungi</taxon>
        <taxon>Dikarya</taxon>
        <taxon>Basidiomycota</taxon>
        <taxon>Agaricomycotina</taxon>
        <taxon>Agaricomycetes</taxon>
        <taxon>Agaricomycetidae</taxon>
        <taxon>Boletales</taxon>
        <taxon>Boletales incertae sedis</taxon>
        <taxon>Leucogyrophana</taxon>
    </lineage>
</organism>
<name>A0A0C9WDN2_9AGAM</name>
<reference evidence="3 4" key="1">
    <citation type="submission" date="2014-04" db="EMBL/GenBank/DDBJ databases">
        <title>Evolutionary Origins and Diversification of the Mycorrhizal Mutualists.</title>
        <authorList>
            <consortium name="DOE Joint Genome Institute"/>
            <consortium name="Mycorrhizal Genomics Consortium"/>
            <person name="Kohler A."/>
            <person name="Kuo A."/>
            <person name="Nagy L.G."/>
            <person name="Floudas D."/>
            <person name="Copeland A."/>
            <person name="Barry K.W."/>
            <person name="Cichocki N."/>
            <person name="Veneault-Fourrey C."/>
            <person name="LaButti K."/>
            <person name="Lindquist E.A."/>
            <person name="Lipzen A."/>
            <person name="Lundell T."/>
            <person name="Morin E."/>
            <person name="Murat C."/>
            <person name="Riley R."/>
            <person name="Ohm R."/>
            <person name="Sun H."/>
            <person name="Tunlid A."/>
            <person name="Henrissat B."/>
            <person name="Grigoriev I.V."/>
            <person name="Hibbett D.S."/>
            <person name="Martin F."/>
        </authorList>
    </citation>
    <scope>NUCLEOTIDE SEQUENCE [LARGE SCALE GENOMIC DNA]</scope>
    <source>
        <strain evidence="3 4">MD-312</strain>
    </source>
</reference>
<feature type="non-terminal residue" evidence="3">
    <location>
        <position position="206"/>
    </location>
</feature>
<dbReference type="PANTHER" id="PTHR43364">
    <property type="entry name" value="NADH-SPECIFIC METHYLGLYOXAL REDUCTASE-RELATED"/>
    <property type="match status" value="1"/>
</dbReference>
<sequence>QEFGLSRFHSWEVAEAVGIARQHGWIKPTVHQGLYDAIERDVELELLPCLRHFGIRFYAYSPLASSVLTGRALAETDMQNIGRWWDPSVSVITGGLQQNYAPMLPTLREVKALLDKSRTSISEAAYRWLQHHSALRAEPGDVVLIGTSTTTQLLRLISRKSTLCVRVFALIELICCMQRRRASLSRCRQDFGRSLVPGKGRRAALC</sequence>
<dbReference type="OrthoDB" id="2310150at2759"/>
<dbReference type="HOGENOM" id="CLU_1334683_0_0_1"/>
<gene>
    <name evidence="3" type="ORF">HYDPIDRAFT_92882</name>
</gene>
<dbReference type="Pfam" id="PF00248">
    <property type="entry name" value="Aldo_ket_red"/>
    <property type="match status" value="1"/>
</dbReference>
<evidence type="ECO:0000259" key="2">
    <source>
        <dbReference type="Pfam" id="PF00248"/>
    </source>
</evidence>
<keyword evidence="4" id="KW-1185">Reference proteome</keyword>
<protein>
    <recommendedName>
        <fullName evidence="2">NADP-dependent oxidoreductase domain-containing protein</fullName>
    </recommendedName>
</protein>
<dbReference type="EMBL" id="KN839852">
    <property type="protein sequence ID" value="KIJ63171.1"/>
    <property type="molecule type" value="Genomic_DNA"/>
</dbReference>
<evidence type="ECO:0000313" key="4">
    <source>
        <dbReference type="Proteomes" id="UP000053820"/>
    </source>
</evidence>
<dbReference type="PANTHER" id="PTHR43364:SF4">
    <property type="entry name" value="NAD(P)-LINKED OXIDOREDUCTASE SUPERFAMILY PROTEIN"/>
    <property type="match status" value="1"/>
</dbReference>
<accession>A0A0C9WDN2</accession>
<evidence type="ECO:0000256" key="1">
    <source>
        <dbReference type="ARBA" id="ARBA00023002"/>
    </source>
</evidence>
<dbReference type="Proteomes" id="UP000053820">
    <property type="component" value="Unassembled WGS sequence"/>
</dbReference>
<feature type="domain" description="NADP-dependent oxidoreductase" evidence="2">
    <location>
        <begin position="2"/>
        <end position="155"/>
    </location>
</feature>
<dbReference type="InterPro" id="IPR036812">
    <property type="entry name" value="NAD(P)_OxRdtase_dom_sf"/>
</dbReference>
<dbReference type="AlphaFoldDB" id="A0A0C9WDN2"/>
<proteinExistence type="predicted"/>
<dbReference type="Gene3D" id="3.20.20.100">
    <property type="entry name" value="NADP-dependent oxidoreductase domain"/>
    <property type="match status" value="1"/>
</dbReference>
<dbReference type="InterPro" id="IPR050523">
    <property type="entry name" value="AKR_Detox_Biosynth"/>
</dbReference>
<dbReference type="GO" id="GO:0016491">
    <property type="term" value="F:oxidoreductase activity"/>
    <property type="evidence" value="ECO:0007669"/>
    <property type="project" value="UniProtKB-KW"/>
</dbReference>
<keyword evidence="1" id="KW-0560">Oxidoreductase</keyword>
<dbReference type="SUPFAM" id="SSF51430">
    <property type="entry name" value="NAD(P)-linked oxidoreductase"/>
    <property type="match status" value="1"/>
</dbReference>